<name>A0AAV4V747_9ARAC</name>
<accession>A0AAV4V747</accession>
<keyword evidence="3" id="KW-1185">Reference proteome</keyword>
<evidence type="ECO:0000313" key="3">
    <source>
        <dbReference type="Proteomes" id="UP001054837"/>
    </source>
</evidence>
<evidence type="ECO:0000313" key="2">
    <source>
        <dbReference type="EMBL" id="GIY65936.1"/>
    </source>
</evidence>
<dbReference type="EMBL" id="BPLQ01012510">
    <property type="protein sequence ID" value="GIY65936.1"/>
    <property type="molecule type" value="Genomic_DNA"/>
</dbReference>
<gene>
    <name evidence="2" type="ORF">CDAR_544821</name>
</gene>
<sequence>MTSLLKPIKEVHLRAADLNVVSRGGVEGQTSPEEPNNFFARPASHHGNSLDRNKKIFLIAIKSEAPILNGLLWGLIEGEGGGVDNSVKSIGHELFVRIHYPTQIGM</sequence>
<protein>
    <submittedName>
        <fullName evidence="2">Uncharacterized protein</fullName>
    </submittedName>
</protein>
<evidence type="ECO:0000256" key="1">
    <source>
        <dbReference type="SAM" id="MobiDB-lite"/>
    </source>
</evidence>
<organism evidence="2 3">
    <name type="scientific">Caerostris darwini</name>
    <dbReference type="NCBI Taxonomy" id="1538125"/>
    <lineage>
        <taxon>Eukaryota</taxon>
        <taxon>Metazoa</taxon>
        <taxon>Ecdysozoa</taxon>
        <taxon>Arthropoda</taxon>
        <taxon>Chelicerata</taxon>
        <taxon>Arachnida</taxon>
        <taxon>Araneae</taxon>
        <taxon>Araneomorphae</taxon>
        <taxon>Entelegynae</taxon>
        <taxon>Araneoidea</taxon>
        <taxon>Araneidae</taxon>
        <taxon>Caerostris</taxon>
    </lineage>
</organism>
<dbReference type="Proteomes" id="UP001054837">
    <property type="component" value="Unassembled WGS sequence"/>
</dbReference>
<feature type="region of interest" description="Disordered" evidence="1">
    <location>
        <begin position="24"/>
        <end position="49"/>
    </location>
</feature>
<comment type="caution">
    <text evidence="2">The sequence shown here is derived from an EMBL/GenBank/DDBJ whole genome shotgun (WGS) entry which is preliminary data.</text>
</comment>
<dbReference type="AlphaFoldDB" id="A0AAV4V747"/>
<proteinExistence type="predicted"/>
<reference evidence="2 3" key="1">
    <citation type="submission" date="2021-06" db="EMBL/GenBank/DDBJ databases">
        <title>Caerostris darwini draft genome.</title>
        <authorList>
            <person name="Kono N."/>
            <person name="Arakawa K."/>
        </authorList>
    </citation>
    <scope>NUCLEOTIDE SEQUENCE [LARGE SCALE GENOMIC DNA]</scope>
</reference>